<organism evidence="3">
    <name type="scientific">Thermodesulfovibrio obliviosus</name>
    <dbReference type="NCBI Taxonomy" id="3118332"/>
    <lineage>
        <taxon>Bacteria</taxon>
        <taxon>Pseudomonadati</taxon>
        <taxon>Nitrospirota</taxon>
        <taxon>Thermodesulfovibrionia</taxon>
        <taxon>Thermodesulfovibrionales</taxon>
        <taxon>Thermodesulfovibrionaceae</taxon>
        <taxon>Thermodesulfovibrio</taxon>
    </lineage>
</organism>
<keyword evidence="1" id="KW-0175">Coiled coil</keyword>
<evidence type="ECO:0000313" key="3">
    <source>
        <dbReference type="EMBL" id="XCH48368.1"/>
    </source>
</evidence>
<feature type="domain" description="T-SNARE coiled-coil homology" evidence="2">
    <location>
        <begin position="48"/>
        <end position="110"/>
    </location>
</feature>
<dbReference type="AlphaFoldDB" id="A0AAU8H3Y2"/>
<gene>
    <name evidence="3" type="ORF">V4D31_08495</name>
</gene>
<evidence type="ECO:0000256" key="1">
    <source>
        <dbReference type="SAM" id="Coils"/>
    </source>
</evidence>
<dbReference type="Gene3D" id="3.90.20.10">
    <property type="match status" value="1"/>
</dbReference>
<dbReference type="PROSITE" id="PS50192">
    <property type="entry name" value="T_SNARE"/>
    <property type="match status" value="1"/>
</dbReference>
<accession>A0AAU8H3Y2</accession>
<dbReference type="RefSeq" id="WP_353686015.1">
    <property type="nucleotide sequence ID" value="NZ_CP144374.1"/>
</dbReference>
<dbReference type="InterPro" id="IPR000727">
    <property type="entry name" value="T_SNARE_dom"/>
</dbReference>
<dbReference type="KEGG" id="tob:V4D31_08495"/>
<sequence>MEWEKIAEKLRDMIMGEIKEEFKEFRASVTGELSGFRIALEALIARQNSMENEIKELRKAIDETNKRIDELRIELKTEIMKNTERIDETNKRIDETNKRIDDTNKRIDDTNQRIDELYLISSHIRTDLNKALSEKKVIDDMLTRIQRLEEKVAI</sequence>
<reference evidence="3" key="1">
    <citation type="submission" date="2024-01" db="EMBL/GenBank/DDBJ databases">
        <title>The first autotrophic representatives of the genus Thermodesulfovibrio.</title>
        <authorList>
            <person name="Maltseva A.I."/>
            <person name="Elcheninov A.G."/>
            <person name="Kublanov I.V."/>
            <person name="Lebedinsky A.V."/>
            <person name="Frolov E.N."/>
        </authorList>
    </citation>
    <scope>NUCLEOTIDE SEQUENCE</scope>
    <source>
        <strain evidence="3">3462-1</strain>
    </source>
</reference>
<proteinExistence type="predicted"/>
<protein>
    <recommendedName>
        <fullName evidence="2">t-SNARE coiled-coil homology domain-containing protein</fullName>
    </recommendedName>
</protein>
<name>A0AAU8H3Y2_9BACT</name>
<dbReference type="EMBL" id="CP144374">
    <property type="protein sequence ID" value="XCH48368.1"/>
    <property type="molecule type" value="Genomic_DNA"/>
</dbReference>
<evidence type="ECO:0000259" key="2">
    <source>
        <dbReference type="PROSITE" id="PS50192"/>
    </source>
</evidence>
<feature type="coiled-coil region" evidence="1">
    <location>
        <begin position="40"/>
        <end position="113"/>
    </location>
</feature>
<dbReference type="SUPFAM" id="SSF58100">
    <property type="entry name" value="Bacterial hemolysins"/>
    <property type="match status" value="1"/>
</dbReference>